<dbReference type="Pfam" id="PF00011">
    <property type="entry name" value="HSP20"/>
    <property type="match status" value="1"/>
</dbReference>
<accession>A0ABD1Y357</accession>
<evidence type="ECO:0000256" key="1">
    <source>
        <dbReference type="ARBA" id="ARBA00023016"/>
    </source>
</evidence>
<evidence type="ECO:0000256" key="3">
    <source>
        <dbReference type="RuleBase" id="RU003616"/>
    </source>
</evidence>
<dbReference type="PROSITE" id="PS01031">
    <property type="entry name" value="SHSP"/>
    <property type="match status" value="1"/>
</dbReference>
<gene>
    <name evidence="5" type="ORF">R1flu_001400</name>
</gene>
<keyword evidence="6" id="KW-1185">Reference proteome</keyword>
<comment type="similarity">
    <text evidence="2 3">Belongs to the small heat shock protein (HSP20) family.</text>
</comment>
<feature type="domain" description="SHSP" evidence="4">
    <location>
        <begin position="44"/>
        <end position="159"/>
    </location>
</feature>
<evidence type="ECO:0000313" key="6">
    <source>
        <dbReference type="Proteomes" id="UP001605036"/>
    </source>
</evidence>
<dbReference type="InterPro" id="IPR002068">
    <property type="entry name" value="A-crystallin/Hsp20_dom"/>
</dbReference>
<comment type="caution">
    <text evidence="5">The sequence shown here is derived from an EMBL/GenBank/DDBJ whole genome shotgun (WGS) entry which is preliminary data.</text>
</comment>
<sequence>MALIRGSNSIFDPFFLSNSIVDPFEGFSLFDRRPFGGLANFSQDVSSVANTLVDWVETPEAHVFKADLPGLKKEEVKIHVEDDQFLSISGERNKEQVDEKDSYRRVERSYGKFHRQFRLPENSKVQEIAAKMENGVLTVTVPKAEVSKKAPVRNVEITS</sequence>
<proteinExistence type="inferred from homology"/>
<dbReference type="InterPro" id="IPR008978">
    <property type="entry name" value="HSP20-like_chaperone"/>
</dbReference>
<evidence type="ECO:0000256" key="2">
    <source>
        <dbReference type="PROSITE-ProRule" id="PRU00285"/>
    </source>
</evidence>
<dbReference type="AlphaFoldDB" id="A0ABD1Y357"/>
<name>A0ABD1Y357_9MARC</name>
<dbReference type="InterPro" id="IPR031107">
    <property type="entry name" value="Small_HSP"/>
</dbReference>
<dbReference type="CDD" id="cd06472">
    <property type="entry name" value="ACD_ScHsp26_like"/>
    <property type="match status" value="1"/>
</dbReference>
<dbReference type="EMBL" id="JBHFFA010000006">
    <property type="protein sequence ID" value="KAL2621195.1"/>
    <property type="molecule type" value="Genomic_DNA"/>
</dbReference>
<dbReference type="FunFam" id="2.60.40.790:FF:000009">
    <property type="entry name" value="17.6 kDa class I heat shock protein-like"/>
    <property type="match status" value="1"/>
</dbReference>
<evidence type="ECO:0000259" key="4">
    <source>
        <dbReference type="PROSITE" id="PS01031"/>
    </source>
</evidence>
<organism evidence="5 6">
    <name type="scientific">Riccia fluitans</name>
    <dbReference type="NCBI Taxonomy" id="41844"/>
    <lineage>
        <taxon>Eukaryota</taxon>
        <taxon>Viridiplantae</taxon>
        <taxon>Streptophyta</taxon>
        <taxon>Embryophyta</taxon>
        <taxon>Marchantiophyta</taxon>
        <taxon>Marchantiopsida</taxon>
        <taxon>Marchantiidae</taxon>
        <taxon>Marchantiales</taxon>
        <taxon>Ricciaceae</taxon>
        <taxon>Riccia</taxon>
    </lineage>
</organism>
<evidence type="ECO:0000313" key="5">
    <source>
        <dbReference type="EMBL" id="KAL2621195.1"/>
    </source>
</evidence>
<dbReference type="Gene3D" id="2.60.40.790">
    <property type="match status" value="1"/>
</dbReference>
<keyword evidence="1" id="KW-0346">Stress response</keyword>
<protein>
    <recommendedName>
        <fullName evidence="4">SHSP domain-containing protein</fullName>
    </recommendedName>
</protein>
<dbReference type="PANTHER" id="PTHR11527">
    <property type="entry name" value="HEAT-SHOCK PROTEIN 20 FAMILY MEMBER"/>
    <property type="match status" value="1"/>
</dbReference>
<reference evidence="5 6" key="1">
    <citation type="submission" date="2024-09" db="EMBL/GenBank/DDBJ databases">
        <title>Chromosome-scale assembly of Riccia fluitans.</title>
        <authorList>
            <person name="Paukszto L."/>
            <person name="Sawicki J."/>
            <person name="Karawczyk K."/>
            <person name="Piernik-Szablinska J."/>
            <person name="Szczecinska M."/>
            <person name="Mazdziarz M."/>
        </authorList>
    </citation>
    <scope>NUCLEOTIDE SEQUENCE [LARGE SCALE GENOMIC DNA]</scope>
    <source>
        <strain evidence="5">Rf_01</strain>
        <tissue evidence="5">Aerial parts of the thallus</tissue>
    </source>
</reference>
<dbReference type="Proteomes" id="UP001605036">
    <property type="component" value="Unassembled WGS sequence"/>
</dbReference>
<dbReference type="SUPFAM" id="SSF49764">
    <property type="entry name" value="HSP20-like chaperones"/>
    <property type="match status" value="1"/>
</dbReference>